<evidence type="ECO:0000256" key="7">
    <source>
        <dbReference type="SAM" id="MobiDB-lite"/>
    </source>
</evidence>
<dbReference type="PANTHER" id="PTHR30520:SF6">
    <property type="entry name" value="FORMATE_NITRATE FAMILY TRANSPORTER (EUROFUNG)"/>
    <property type="match status" value="1"/>
</dbReference>
<evidence type="ECO:0000313" key="9">
    <source>
        <dbReference type="EMBL" id="KAK0749079.1"/>
    </source>
</evidence>
<evidence type="ECO:0000256" key="5">
    <source>
        <dbReference type="ARBA" id="ARBA00023136"/>
    </source>
</evidence>
<evidence type="ECO:0000256" key="2">
    <source>
        <dbReference type="ARBA" id="ARBA00022448"/>
    </source>
</evidence>
<feature type="transmembrane region" description="Helical" evidence="8">
    <location>
        <begin position="203"/>
        <end position="225"/>
    </location>
</feature>
<feature type="transmembrane region" description="Helical" evidence="8">
    <location>
        <begin position="245"/>
        <end position="267"/>
    </location>
</feature>
<proteinExistence type="inferred from homology"/>
<dbReference type="InterPro" id="IPR024002">
    <property type="entry name" value="For/NO2_transpt_CS"/>
</dbReference>
<dbReference type="PROSITE" id="PS01005">
    <property type="entry name" value="FORMATE_NITRITE_TP_1"/>
    <property type="match status" value="1"/>
</dbReference>
<feature type="transmembrane region" description="Helical" evidence="8">
    <location>
        <begin position="119"/>
        <end position="143"/>
    </location>
</feature>
<dbReference type="GO" id="GO:0005886">
    <property type="term" value="C:plasma membrane"/>
    <property type="evidence" value="ECO:0007669"/>
    <property type="project" value="TreeGrafter"/>
</dbReference>
<comment type="subcellular location">
    <subcellularLocation>
        <location evidence="1">Membrane</location>
        <topology evidence="1">Multi-pass membrane protein</topology>
    </subcellularLocation>
</comment>
<dbReference type="InterPro" id="IPR000292">
    <property type="entry name" value="For/NO2_transpt"/>
</dbReference>
<evidence type="ECO:0000256" key="1">
    <source>
        <dbReference type="ARBA" id="ARBA00004141"/>
    </source>
</evidence>
<dbReference type="GO" id="GO:0015707">
    <property type="term" value="P:nitrite transport"/>
    <property type="evidence" value="ECO:0007669"/>
    <property type="project" value="TreeGrafter"/>
</dbReference>
<dbReference type="Pfam" id="PF01226">
    <property type="entry name" value="Form_Nir_trans"/>
    <property type="match status" value="1"/>
</dbReference>
<comment type="similarity">
    <text evidence="6">Belongs to the FNT transporter (TC 1.A.16) family.</text>
</comment>
<evidence type="ECO:0000256" key="3">
    <source>
        <dbReference type="ARBA" id="ARBA00022692"/>
    </source>
</evidence>
<dbReference type="EMBL" id="JAUKUD010000003">
    <property type="protein sequence ID" value="KAK0749079.1"/>
    <property type="molecule type" value="Genomic_DNA"/>
</dbReference>
<protein>
    <submittedName>
        <fullName evidence="9">Formate/nitrite transporter-domain-containing protein</fullName>
    </submittedName>
</protein>
<feature type="compositionally biased region" description="Basic and acidic residues" evidence="7">
    <location>
        <begin position="308"/>
        <end position="318"/>
    </location>
</feature>
<dbReference type="InterPro" id="IPR023271">
    <property type="entry name" value="Aquaporin-like"/>
</dbReference>
<accession>A0AA40F155</accession>
<keyword evidence="3 8" id="KW-0812">Transmembrane</keyword>
<sequence length="318" mass="34462">MANPMLVHVTNISAYTPQETIELVSRSGARRANSRPDKVFLSAVSAGCLLGFGAAASLVVTTAPWLAENAPGVSRFLGATIFPVGVIMIALTGADLFTGGNMFTSAAFIQGRISIWKMLYHWSFCFFGNLAGALFVMAIIFGYGGVFDDDPYRANVIAFVTAIQIKPQWHQIFLRAIGCNWLVCLALYLGVQAKDLASKVIGMWFPIFCFVILGLDHVVANMFFIPLGIFLHTPGLDVGLYIWKGIIPVAIGNMLGGALFVGGYYWYMYLGFQEPVLVDGIGYEPLASRPGPVMTLKRWHGSSSASAGHDRDSPSTEV</sequence>
<comment type="caution">
    <text evidence="9">The sequence shown here is derived from an EMBL/GenBank/DDBJ whole genome shotgun (WGS) entry which is preliminary data.</text>
</comment>
<evidence type="ECO:0000256" key="4">
    <source>
        <dbReference type="ARBA" id="ARBA00022989"/>
    </source>
</evidence>
<dbReference type="FunFam" id="1.20.1080.10:FF:000011">
    <property type="entry name" value="Formate family transporter"/>
    <property type="match status" value="1"/>
</dbReference>
<reference evidence="9" key="1">
    <citation type="submission" date="2023-06" db="EMBL/GenBank/DDBJ databases">
        <title>Genome-scale phylogeny and comparative genomics of the fungal order Sordariales.</title>
        <authorList>
            <consortium name="Lawrence Berkeley National Laboratory"/>
            <person name="Hensen N."/>
            <person name="Bonometti L."/>
            <person name="Westerberg I."/>
            <person name="Brannstrom I.O."/>
            <person name="Guillou S."/>
            <person name="Cros-Aarteil S."/>
            <person name="Calhoun S."/>
            <person name="Haridas S."/>
            <person name="Kuo A."/>
            <person name="Mondo S."/>
            <person name="Pangilinan J."/>
            <person name="Riley R."/>
            <person name="LaButti K."/>
            <person name="Andreopoulos B."/>
            <person name="Lipzen A."/>
            <person name="Chen C."/>
            <person name="Yanf M."/>
            <person name="Daum C."/>
            <person name="Ng V."/>
            <person name="Clum A."/>
            <person name="Steindorff A."/>
            <person name="Ohm R."/>
            <person name="Martin F."/>
            <person name="Silar P."/>
            <person name="Natvig D."/>
            <person name="Lalanne C."/>
            <person name="Gautier V."/>
            <person name="Ament-velasquez S.L."/>
            <person name="Kruys A."/>
            <person name="Hutchinson M.I."/>
            <person name="Powell A.J."/>
            <person name="Barry K."/>
            <person name="Miller A.N."/>
            <person name="Grigoriev I.V."/>
            <person name="Debuchy R."/>
            <person name="Gladieux P."/>
            <person name="Thoren M.H."/>
            <person name="Johannesson H."/>
        </authorList>
    </citation>
    <scope>NUCLEOTIDE SEQUENCE</scope>
    <source>
        <strain evidence="9">SMH3187-1</strain>
    </source>
</reference>
<feature type="transmembrane region" description="Helical" evidence="8">
    <location>
        <begin position="39"/>
        <end position="64"/>
    </location>
</feature>
<dbReference type="GO" id="GO:0015513">
    <property type="term" value="F:high-affinity secondary active nitrite transmembrane transporter activity"/>
    <property type="evidence" value="ECO:0007669"/>
    <property type="project" value="TreeGrafter"/>
</dbReference>
<keyword evidence="2" id="KW-0813">Transport</keyword>
<keyword evidence="4 8" id="KW-1133">Transmembrane helix</keyword>
<dbReference type="PANTHER" id="PTHR30520">
    <property type="entry name" value="FORMATE TRANSPORTER-RELATED"/>
    <property type="match status" value="1"/>
</dbReference>
<evidence type="ECO:0000256" key="8">
    <source>
        <dbReference type="SAM" id="Phobius"/>
    </source>
</evidence>
<dbReference type="AlphaFoldDB" id="A0AA40F155"/>
<feature type="transmembrane region" description="Helical" evidence="8">
    <location>
        <begin position="76"/>
        <end position="98"/>
    </location>
</feature>
<feature type="transmembrane region" description="Helical" evidence="8">
    <location>
        <begin position="172"/>
        <end position="191"/>
    </location>
</feature>
<organism evidence="9 10">
    <name type="scientific">Schizothecium vesticola</name>
    <dbReference type="NCBI Taxonomy" id="314040"/>
    <lineage>
        <taxon>Eukaryota</taxon>
        <taxon>Fungi</taxon>
        <taxon>Dikarya</taxon>
        <taxon>Ascomycota</taxon>
        <taxon>Pezizomycotina</taxon>
        <taxon>Sordariomycetes</taxon>
        <taxon>Sordariomycetidae</taxon>
        <taxon>Sordariales</taxon>
        <taxon>Schizotheciaceae</taxon>
        <taxon>Schizothecium</taxon>
    </lineage>
</organism>
<dbReference type="Gene3D" id="1.20.1080.10">
    <property type="entry name" value="Glycerol uptake facilitator protein"/>
    <property type="match status" value="1"/>
</dbReference>
<keyword evidence="5 8" id="KW-0472">Membrane</keyword>
<dbReference type="PROSITE" id="PS01006">
    <property type="entry name" value="FORMATE_NITRITE_TP_2"/>
    <property type="match status" value="1"/>
</dbReference>
<evidence type="ECO:0000313" key="10">
    <source>
        <dbReference type="Proteomes" id="UP001172155"/>
    </source>
</evidence>
<name>A0AA40F155_9PEZI</name>
<gene>
    <name evidence="9" type="ORF">B0T18DRAFT_97590</name>
</gene>
<evidence type="ECO:0000256" key="6">
    <source>
        <dbReference type="ARBA" id="ARBA00049660"/>
    </source>
</evidence>
<dbReference type="Proteomes" id="UP001172155">
    <property type="component" value="Unassembled WGS sequence"/>
</dbReference>
<keyword evidence="10" id="KW-1185">Reference proteome</keyword>
<feature type="region of interest" description="Disordered" evidence="7">
    <location>
        <begin position="299"/>
        <end position="318"/>
    </location>
</feature>